<proteinExistence type="inferred from homology"/>
<sequence length="954" mass="104561">MTSCIRDLLNNDEFIARHIGPDSQEQAKMLNTIGANDLAELIEKTVPEAIRQANLDLSAQAVSENDALAELKAIAQQNKVARSFIGMGYHDTFVPSPILRNLLENPGWYTAYTPYQPEISQGRLEALLNFQQVIIDLTGMEISNASLLDEATAAAEAMTLMKRSNRKKSNLLFVANHCLPQTIDVVKTRAELLNIDVVIDDLEKLNDHDVFGAIIQYPGIDGEVKDLTPYIASAHEQKALVSVAVDLLSLVLLKSPGDMSADIVFGSAQRFGVPMGFGGPHAAFLATKDAYKRSMPGRVIGVSKDSHDQPALRMAMQTREQHIRREKATSNICTAQALLAMMASFYAVYHGPDGLKKIAGRVASLTHCLANHLQSNGFKTNSAHFDTLLIESGSHTSDIITKAENQLMNFYQPSNQQLSISISETTTPQDIVDILDCFGIELSLAHITNNQAEYGLESNLLRQDAILTHPVFNRHHSETELMRYMHQLEVKDIALNQSMIPLGSCTMKLNAASEMIPVTWAEFGRIHPFAPNNQVSGYHALLKELIAMLSKATGYDTVSLQPNSGAQGEYAGLVAIDKYHKSRGDHDRDVCLIPSSAHGTNPASAALAGMKVVIVKCDENGNIDLTDLAEKAEQHAEQLSCIMATYPSTHGVFEEHIREVCDTVHKFGGQVYIDGANLNALVGIAPPGSFGGDVSHLNLHKTFCIPHGGGGPGMGPIGVKSHLAPFLPGHTISPVLDMEEQHGAVSAAPYGSASILVITWMYIKMMGDQGLKDATYNAILNANYVAKRLGEHYPVLYTGKNDTVAHECIIDIRPLKAESGISEEDIAKRLMDFGFHAPTMSFPVAGTLMIEPTESENLDELDRFCDAMVQIRKEISKVQAGEWPLEDNPLVNAPHTADSLLVADWQHVYSRQDAAYPLPWIKARKYWPPVGRIDNVYGDRNLFCECPPIESYQD</sequence>
<dbReference type="EC" id="1.4.4.2" evidence="8"/>
<dbReference type="InterPro" id="IPR015421">
    <property type="entry name" value="PyrdxlP-dep_Trfase_major"/>
</dbReference>
<evidence type="ECO:0000256" key="2">
    <source>
        <dbReference type="ARBA" id="ARBA00003788"/>
    </source>
</evidence>
<evidence type="ECO:0000259" key="10">
    <source>
        <dbReference type="Pfam" id="PF02347"/>
    </source>
</evidence>
<dbReference type="InterPro" id="IPR020581">
    <property type="entry name" value="GDC_P"/>
</dbReference>
<dbReference type="GO" id="GO:0030170">
    <property type="term" value="F:pyridoxal phosphate binding"/>
    <property type="evidence" value="ECO:0007669"/>
    <property type="project" value="TreeGrafter"/>
</dbReference>
<dbReference type="AlphaFoldDB" id="F6CZX8"/>
<dbReference type="Pfam" id="PF02347">
    <property type="entry name" value="GDC-P"/>
    <property type="match status" value="2"/>
</dbReference>
<dbReference type="Proteomes" id="UP000009230">
    <property type="component" value="Chromosome"/>
</dbReference>
<dbReference type="EMBL" id="CP002771">
    <property type="protein sequence ID" value="AEF54718.1"/>
    <property type="molecule type" value="Genomic_DNA"/>
</dbReference>
<keyword evidence="5 8" id="KW-0663">Pyridoxal phosphate</keyword>
<feature type="domain" description="Glycine dehydrogenase C-terminal" evidence="11">
    <location>
        <begin position="774"/>
        <end position="895"/>
    </location>
</feature>
<dbReference type="eggNOG" id="COG0403">
    <property type="taxonomic scope" value="Bacteria"/>
</dbReference>
<comment type="function">
    <text evidence="2 8">The glycine cleavage system catalyzes the degradation of glycine. The P protein binds the alpha-amino group of glycine through its pyridoxal phosphate cofactor; CO(2) is released and the remaining methylamine moiety is then transferred to the lipoamide cofactor of the H protein.</text>
</comment>
<dbReference type="OrthoDB" id="9801272at2"/>
<evidence type="ECO:0000256" key="3">
    <source>
        <dbReference type="ARBA" id="ARBA00010756"/>
    </source>
</evidence>
<accession>F6CZX8</accession>
<dbReference type="InterPro" id="IPR049316">
    <property type="entry name" value="GDC-P_C"/>
</dbReference>
<dbReference type="CDD" id="cd00613">
    <property type="entry name" value="GDC-P"/>
    <property type="match status" value="2"/>
</dbReference>
<dbReference type="KEGG" id="mpc:Mar181_1680"/>
<comment type="subunit">
    <text evidence="4 8">The glycine cleavage system is composed of four proteins: P, T, L and H.</text>
</comment>
<keyword evidence="13" id="KW-1185">Reference proteome</keyword>
<comment type="similarity">
    <text evidence="3 8">Belongs to the GcvP family.</text>
</comment>
<evidence type="ECO:0000256" key="6">
    <source>
        <dbReference type="ARBA" id="ARBA00023002"/>
    </source>
</evidence>
<feature type="domain" description="Glycine cleavage system P-protein N-terminal" evidence="10">
    <location>
        <begin position="17"/>
        <end position="438"/>
    </location>
</feature>
<comment type="catalytic activity">
    <reaction evidence="7 8">
        <text>N(6)-[(R)-lipoyl]-L-lysyl-[glycine-cleavage complex H protein] + glycine + H(+) = N(6)-[(R)-S(8)-aminomethyldihydrolipoyl]-L-lysyl-[glycine-cleavage complex H protein] + CO2</text>
        <dbReference type="Rhea" id="RHEA:24304"/>
        <dbReference type="Rhea" id="RHEA-COMP:10494"/>
        <dbReference type="Rhea" id="RHEA-COMP:10495"/>
        <dbReference type="ChEBI" id="CHEBI:15378"/>
        <dbReference type="ChEBI" id="CHEBI:16526"/>
        <dbReference type="ChEBI" id="CHEBI:57305"/>
        <dbReference type="ChEBI" id="CHEBI:83099"/>
        <dbReference type="ChEBI" id="CHEBI:83143"/>
        <dbReference type="EC" id="1.4.4.2"/>
    </reaction>
</comment>
<dbReference type="NCBIfam" id="NF003346">
    <property type="entry name" value="PRK04366.1"/>
    <property type="match status" value="1"/>
</dbReference>
<evidence type="ECO:0000256" key="1">
    <source>
        <dbReference type="ARBA" id="ARBA00001933"/>
    </source>
</evidence>
<dbReference type="PANTHER" id="PTHR11773:SF1">
    <property type="entry name" value="GLYCINE DEHYDROGENASE (DECARBOXYLATING), MITOCHONDRIAL"/>
    <property type="match status" value="1"/>
</dbReference>
<dbReference type="RefSeq" id="WP_013796193.1">
    <property type="nucleotide sequence ID" value="NC_015559.1"/>
</dbReference>
<keyword evidence="6 8" id="KW-0560">Oxidoreductase</keyword>
<dbReference type="SUPFAM" id="SSF53383">
    <property type="entry name" value="PLP-dependent transferases"/>
    <property type="match status" value="2"/>
</dbReference>
<feature type="modified residue" description="N6-(pyridoxal phosphate)lysine" evidence="8 9">
    <location>
        <position position="701"/>
    </location>
</feature>
<evidence type="ECO:0000256" key="7">
    <source>
        <dbReference type="ARBA" id="ARBA00049026"/>
    </source>
</evidence>
<evidence type="ECO:0000256" key="5">
    <source>
        <dbReference type="ARBA" id="ARBA00022898"/>
    </source>
</evidence>
<dbReference type="GO" id="GO:0019464">
    <property type="term" value="P:glycine decarboxylation via glycine cleavage system"/>
    <property type="evidence" value="ECO:0007669"/>
    <property type="project" value="UniProtKB-UniRule"/>
</dbReference>
<dbReference type="GO" id="GO:0005960">
    <property type="term" value="C:glycine cleavage complex"/>
    <property type="evidence" value="ECO:0007669"/>
    <property type="project" value="TreeGrafter"/>
</dbReference>
<evidence type="ECO:0000313" key="12">
    <source>
        <dbReference type="EMBL" id="AEF54718.1"/>
    </source>
</evidence>
<reference evidence="12 13" key="1">
    <citation type="journal article" date="2012" name="Stand. Genomic Sci.">
        <title>Complete genome sequence of Marinomonas posidonica type strain (IVIA-Po-181(T)).</title>
        <authorList>
            <person name="Lucas-Elio P."/>
            <person name="Goodwin L."/>
            <person name="Woyke T."/>
            <person name="Pitluck S."/>
            <person name="Nolan M."/>
            <person name="Kyrpides N.C."/>
            <person name="Detter J.C."/>
            <person name="Copeland A."/>
            <person name="Lu M."/>
            <person name="Bruce D."/>
            <person name="Detter C."/>
            <person name="Tapia R."/>
            <person name="Han S."/>
            <person name="Land M.L."/>
            <person name="Ivanova N."/>
            <person name="Mikhailova N."/>
            <person name="Johnston A.W."/>
            <person name="Sanchez-Amat A."/>
        </authorList>
    </citation>
    <scope>NUCLEOTIDE SEQUENCE [LARGE SCALE GENOMIC DNA]</scope>
    <source>
        <strain evidence="13">CECT 7376 / NCIMB 14433 / IVIA-Po-181</strain>
    </source>
</reference>
<dbReference type="InterPro" id="IPR049315">
    <property type="entry name" value="GDC-P_N"/>
</dbReference>
<comment type="cofactor">
    <cofactor evidence="1 8 9">
        <name>pyridoxal 5'-phosphate</name>
        <dbReference type="ChEBI" id="CHEBI:597326"/>
    </cofactor>
</comment>
<dbReference type="FunFam" id="3.90.1150.10:FF:000007">
    <property type="entry name" value="Glycine dehydrogenase (decarboxylating), mitochondrial"/>
    <property type="match status" value="1"/>
</dbReference>
<evidence type="ECO:0000256" key="4">
    <source>
        <dbReference type="ARBA" id="ARBA00011690"/>
    </source>
</evidence>
<evidence type="ECO:0000313" key="13">
    <source>
        <dbReference type="Proteomes" id="UP000009230"/>
    </source>
</evidence>
<dbReference type="GO" id="GO:0016594">
    <property type="term" value="F:glycine binding"/>
    <property type="evidence" value="ECO:0007669"/>
    <property type="project" value="TreeGrafter"/>
</dbReference>
<dbReference type="FunFam" id="3.40.640.10:FF:000005">
    <property type="entry name" value="Glycine dehydrogenase (decarboxylating), mitochondrial"/>
    <property type="match status" value="1"/>
</dbReference>
<dbReference type="eggNOG" id="COG1003">
    <property type="taxonomic scope" value="Bacteria"/>
</dbReference>
<dbReference type="HAMAP" id="MF_00711">
    <property type="entry name" value="GcvP"/>
    <property type="match status" value="1"/>
</dbReference>
<gene>
    <name evidence="8" type="primary">gcvP</name>
    <name evidence="12" type="ordered locus">Mar181_1680</name>
</gene>
<dbReference type="HOGENOM" id="CLU_004620_2_1_6"/>
<dbReference type="InterPro" id="IPR015422">
    <property type="entry name" value="PyrdxlP-dep_Trfase_small"/>
</dbReference>
<dbReference type="InterPro" id="IPR003437">
    <property type="entry name" value="GcvP"/>
</dbReference>
<organism evidence="12 13">
    <name type="scientific">Marinomonas posidonica (strain CECT 7376 / NCIMB 14433 / IVIA-Po-181)</name>
    <dbReference type="NCBI Taxonomy" id="491952"/>
    <lineage>
        <taxon>Bacteria</taxon>
        <taxon>Pseudomonadati</taxon>
        <taxon>Pseudomonadota</taxon>
        <taxon>Gammaproteobacteria</taxon>
        <taxon>Oceanospirillales</taxon>
        <taxon>Oceanospirillaceae</taxon>
        <taxon>Marinomonas</taxon>
    </lineage>
</organism>
<dbReference type="Pfam" id="PF21478">
    <property type="entry name" value="GcvP2_C"/>
    <property type="match status" value="1"/>
</dbReference>
<dbReference type="PANTHER" id="PTHR11773">
    <property type="entry name" value="GLYCINE DEHYDROGENASE, DECARBOXYLATING"/>
    <property type="match status" value="1"/>
</dbReference>
<dbReference type="GO" id="GO:0004375">
    <property type="term" value="F:glycine dehydrogenase (decarboxylating) activity"/>
    <property type="evidence" value="ECO:0007669"/>
    <property type="project" value="UniProtKB-EC"/>
</dbReference>
<evidence type="ECO:0000256" key="8">
    <source>
        <dbReference type="HAMAP-Rule" id="MF_00711"/>
    </source>
</evidence>
<dbReference type="FunFam" id="3.40.640.10:FF:000007">
    <property type="entry name" value="glycine dehydrogenase (Decarboxylating), mitochondrial"/>
    <property type="match status" value="1"/>
</dbReference>
<evidence type="ECO:0000256" key="9">
    <source>
        <dbReference type="PIRSR" id="PIRSR603437-50"/>
    </source>
</evidence>
<dbReference type="Gene3D" id="3.40.640.10">
    <property type="entry name" value="Type I PLP-dependent aspartate aminotransferase-like (Major domain)"/>
    <property type="match status" value="2"/>
</dbReference>
<dbReference type="InterPro" id="IPR015424">
    <property type="entry name" value="PyrdxlP-dep_Trfase"/>
</dbReference>
<evidence type="ECO:0000259" key="11">
    <source>
        <dbReference type="Pfam" id="PF21478"/>
    </source>
</evidence>
<dbReference type="Gene3D" id="3.90.1150.10">
    <property type="entry name" value="Aspartate Aminotransferase, domain 1"/>
    <property type="match status" value="2"/>
</dbReference>
<protein>
    <recommendedName>
        <fullName evidence="8">Glycine dehydrogenase (decarboxylating)</fullName>
        <ecNumber evidence="8">1.4.4.2</ecNumber>
    </recommendedName>
    <alternativeName>
        <fullName evidence="8">Glycine cleavage system P-protein</fullName>
    </alternativeName>
    <alternativeName>
        <fullName evidence="8">Glycine decarboxylase</fullName>
    </alternativeName>
    <alternativeName>
        <fullName evidence="8">Glycine dehydrogenase (aminomethyl-transferring)</fullName>
    </alternativeName>
</protein>
<dbReference type="STRING" id="491952.Mar181_1680"/>
<feature type="domain" description="Glycine cleavage system P-protein N-terminal" evidence="10">
    <location>
        <begin position="610"/>
        <end position="741"/>
    </location>
</feature>
<dbReference type="NCBIfam" id="TIGR00461">
    <property type="entry name" value="gcvP"/>
    <property type="match status" value="1"/>
</dbReference>
<dbReference type="GO" id="GO:0005829">
    <property type="term" value="C:cytosol"/>
    <property type="evidence" value="ECO:0007669"/>
    <property type="project" value="TreeGrafter"/>
</dbReference>
<name>F6CZX8_MARPP</name>